<keyword evidence="3" id="KW-1185">Reference proteome</keyword>
<proteinExistence type="predicted"/>
<accession>A0A096CMC5</accession>
<reference evidence="2 3" key="1">
    <citation type="submission" date="2014-07" db="EMBL/GenBank/DDBJ databases">
        <authorList>
            <person name="McCorrison J."/>
            <person name="Sanka R."/>
            <person name="Torralba M."/>
            <person name="Gillis M."/>
            <person name="Haft D.H."/>
            <person name="Methe B."/>
            <person name="Sutton G."/>
            <person name="Nelson K.E."/>
        </authorList>
    </citation>
    <scope>NUCLEOTIDE SEQUENCE [LARGE SCALE GENOMIC DNA]</scope>
    <source>
        <strain evidence="2 3">DNF00314</strain>
    </source>
</reference>
<dbReference type="EMBL" id="JRNT01000039">
    <property type="protein sequence ID" value="KGF46464.1"/>
    <property type="molecule type" value="Genomic_DNA"/>
</dbReference>
<evidence type="ECO:0000313" key="2">
    <source>
        <dbReference type="EMBL" id="KGF46464.1"/>
    </source>
</evidence>
<name>A0A096CMC5_9FIRM</name>
<keyword evidence="1" id="KW-0812">Transmembrane</keyword>
<dbReference type="InterPro" id="IPR027981">
    <property type="entry name" value="DUF4446"/>
</dbReference>
<evidence type="ECO:0000256" key="1">
    <source>
        <dbReference type="SAM" id="Phobius"/>
    </source>
</evidence>
<keyword evidence="1" id="KW-1133">Transmembrane helix</keyword>
<keyword evidence="1" id="KW-0472">Membrane</keyword>
<gene>
    <name evidence="2" type="ORF">HMPREF0872_08170</name>
</gene>
<sequence>MLENILPWLGAISVIICIILLFYCINLQIKISRLYKKYNFFMKGDDGNSLERKLSVEITEIREAAKSIDSLFQEQYAIRNIQHSTLQKIGFVKYNAFENIGNDLSFSLTILDGNNNGIIISSIYGRNESRIFSKPIVKGSCIDSLSQEELESLNEALGETSNADALERVSVDK</sequence>
<dbReference type="RefSeq" id="WP_028257888.1">
    <property type="nucleotide sequence ID" value="NZ_JRNT01000039.1"/>
</dbReference>
<dbReference type="eggNOG" id="COG1196">
    <property type="taxonomic scope" value="Bacteria"/>
</dbReference>
<evidence type="ECO:0008006" key="4">
    <source>
        <dbReference type="Google" id="ProtNLM"/>
    </source>
</evidence>
<evidence type="ECO:0000313" key="3">
    <source>
        <dbReference type="Proteomes" id="UP000029628"/>
    </source>
</evidence>
<feature type="transmembrane region" description="Helical" evidence="1">
    <location>
        <begin position="6"/>
        <end position="27"/>
    </location>
</feature>
<dbReference type="Proteomes" id="UP000029628">
    <property type="component" value="Unassembled WGS sequence"/>
</dbReference>
<dbReference type="AlphaFoldDB" id="A0A096CMC5"/>
<comment type="caution">
    <text evidence="2">The sequence shown here is derived from an EMBL/GenBank/DDBJ whole genome shotgun (WGS) entry which is preliminary data.</text>
</comment>
<dbReference type="Pfam" id="PF14584">
    <property type="entry name" value="DUF4446"/>
    <property type="match status" value="1"/>
</dbReference>
<protein>
    <recommendedName>
        <fullName evidence="4">DUF4446 domain-containing protein</fullName>
    </recommendedName>
</protein>
<organism evidence="2 3">
    <name type="scientific">Veillonella montpellierensis DNF00314</name>
    <dbReference type="NCBI Taxonomy" id="1401067"/>
    <lineage>
        <taxon>Bacteria</taxon>
        <taxon>Bacillati</taxon>
        <taxon>Bacillota</taxon>
        <taxon>Negativicutes</taxon>
        <taxon>Veillonellales</taxon>
        <taxon>Veillonellaceae</taxon>
        <taxon>Veillonella</taxon>
    </lineage>
</organism>